<dbReference type="Proteomes" id="UP000001989">
    <property type="component" value="Chromosome"/>
</dbReference>
<feature type="transmembrane region" description="Helical" evidence="4">
    <location>
        <begin position="243"/>
        <end position="264"/>
    </location>
</feature>
<dbReference type="EMBL" id="CP000699">
    <property type="protein sequence ID" value="ABQ70958.1"/>
    <property type="molecule type" value="Genomic_DNA"/>
</dbReference>
<dbReference type="Pfam" id="PF07690">
    <property type="entry name" value="MFS_1"/>
    <property type="match status" value="1"/>
</dbReference>
<evidence type="ECO:0000256" key="1">
    <source>
        <dbReference type="ARBA" id="ARBA00022692"/>
    </source>
</evidence>
<feature type="transmembrane region" description="Helical" evidence="4">
    <location>
        <begin position="166"/>
        <end position="186"/>
    </location>
</feature>
<evidence type="ECO:0000313" key="6">
    <source>
        <dbReference type="Proteomes" id="UP000001989"/>
    </source>
</evidence>
<feature type="transmembrane region" description="Helical" evidence="4">
    <location>
        <begin position="21"/>
        <end position="42"/>
    </location>
</feature>
<feature type="transmembrane region" description="Helical" evidence="4">
    <location>
        <begin position="106"/>
        <end position="126"/>
    </location>
</feature>
<keyword evidence="3 4" id="KW-0472">Membrane</keyword>
<protein>
    <submittedName>
        <fullName evidence="5">Major facilitator superfamily MFS_1</fullName>
    </submittedName>
</protein>
<keyword evidence="6" id="KW-1185">Reference proteome</keyword>
<feature type="transmembrane region" description="Helical" evidence="4">
    <location>
        <begin position="82"/>
        <end position="100"/>
    </location>
</feature>
<evidence type="ECO:0000256" key="3">
    <source>
        <dbReference type="ARBA" id="ARBA00023136"/>
    </source>
</evidence>
<dbReference type="AlphaFoldDB" id="A0A9J9HFR5"/>
<dbReference type="Gene3D" id="1.20.1250.20">
    <property type="entry name" value="MFS general substrate transporter like domains"/>
    <property type="match status" value="1"/>
</dbReference>
<dbReference type="GO" id="GO:0022857">
    <property type="term" value="F:transmembrane transporter activity"/>
    <property type="evidence" value="ECO:0007669"/>
    <property type="project" value="InterPro"/>
</dbReference>
<proteinExistence type="predicted"/>
<dbReference type="SUPFAM" id="SSF103473">
    <property type="entry name" value="MFS general substrate transporter"/>
    <property type="match status" value="1"/>
</dbReference>
<evidence type="ECO:0000256" key="2">
    <source>
        <dbReference type="ARBA" id="ARBA00022989"/>
    </source>
</evidence>
<feature type="transmembrane region" description="Helical" evidence="4">
    <location>
        <begin position="359"/>
        <end position="379"/>
    </location>
</feature>
<feature type="transmembrane region" description="Helical" evidence="4">
    <location>
        <begin position="206"/>
        <end position="223"/>
    </location>
</feature>
<accession>A0A9J9HFR5</accession>
<feature type="transmembrane region" description="Helical" evidence="4">
    <location>
        <begin position="296"/>
        <end position="316"/>
    </location>
</feature>
<feature type="transmembrane region" description="Helical" evidence="4">
    <location>
        <begin position="328"/>
        <end position="347"/>
    </location>
</feature>
<keyword evidence="1 4" id="KW-0812">Transmembrane</keyword>
<gene>
    <name evidence="5" type="ordered locus">Swit_4620</name>
</gene>
<keyword evidence="2 4" id="KW-1133">Transmembrane helix</keyword>
<feature type="transmembrane region" description="Helical" evidence="4">
    <location>
        <begin position="54"/>
        <end position="75"/>
    </location>
</feature>
<dbReference type="InterPro" id="IPR036259">
    <property type="entry name" value="MFS_trans_sf"/>
</dbReference>
<dbReference type="KEGG" id="swi:Swit_4620"/>
<name>A0A9J9HFR5_RHIWR</name>
<reference evidence="5 6" key="1">
    <citation type="journal article" date="2010" name="J. Bacteriol.">
        <title>Genome sequence of the dioxin-mineralizing bacterium Sphingomonas wittichii RW1.</title>
        <authorList>
            <person name="Miller T.R."/>
            <person name="Delcher A.L."/>
            <person name="Salzberg S.L."/>
            <person name="Saunders E."/>
            <person name="Detter J.C."/>
            <person name="Halden R.U."/>
        </authorList>
    </citation>
    <scope>NUCLEOTIDE SEQUENCE [LARGE SCALE GENOMIC DNA]</scope>
    <source>
        <strain evidence="6">DSM 6014 / CCUG 31198 / JCM 15750 / NBRC 105917 / EY 4224 / RW1</strain>
    </source>
</reference>
<organism evidence="5 6">
    <name type="scientific">Rhizorhabdus wittichii (strain DSM 6014 / CCUG 31198 / JCM 15750 / NBRC 105917 / EY 4224 / RW1)</name>
    <name type="common">Sphingomonas wittichii</name>
    <dbReference type="NCBI Taxonomy" id="392499"/>
    <lineage>
        <taxon>Bacteria</taxon>
        <taxon>Pseudomonadati</taxon>
        <taxon>Pseudomonadota</taxon>
        <taxon>Alphaproteobacteria</taxon>
        <taxon>Sphingomonadales</taxon>
        <taxon>Sphingomonadaceae</taxon>
        <taxon>Rhizorhabdus</taxon>
    </lineage>
</organism>
<feature type="transmembrane region" description="Helical" evidence="4">
    <location>
        <begin position="138"/>
        <end position="160"/>
    </location>
</feature>
<evidence type="ECO:0000256" key="4">
    <source>
        <dbReference type="SAM" id="Phobius"/>
    </source>
</evidence>
<feature type="transmembrane region" description="Helical" evidence="4">
    <location>
        <begin position="271"/>
        <end position="290"/>
    </location>
</feature>
<dbReference type="InterPro" id="IPR011701">
    <property type="entry name" value="MFS"/>
</dbReference>
<sequence>MEPRPGEGAMDKGMIRRIFPIVAGTYIAMIPMEVAPFVIGAAVERGLSAGQAGWVGTATIAFVAIASICAPPLIARLRFRQAMIGFACIEAAGYCGFAAAQGFALLLAMGSLAGCGAGGLLAGMAIRIARTDDPDRTYGYVYAATGLGFALLLFLFPIIGAKFGTAAMFLFAGFIALALSCLLRSLPAGFLHEEVEAGPAQPVDRWGVALLVAAMIVAMPVYGGTYGFSERKAVEIGLSSRDAGLALSCAMLMSIIGSSIVALVGTQRGRLLPMATVLLLASLAYLTVLGARSAPVYVAGTLIFGLMQLALTSYFFGLASALDRNGGVAARLQGFSLIPYGLGTGLFGSLADGGSLARLAVPAAAANLVALAIVLPVLVRQDRGRRA</sequence>
<evidence type="ECO:0000313" key="5">
    <source>
        <dbReference type="EMBL" id="ABQ70958.1"/>
    </source>
</evidence>